<reference evidence="3" key="1">
    <citation type="submission" date="2016-10" db="EMBL/GenBank/DDBJ databases">
        <authorList>
            <person name="Varghese N."/>
            <person name="Submissions S."/>
        </authorList>
    </citation>
    <scope>NUCLEOTIDE SEQUENCE [LARGE SCALE GENOMIC DNA]</scope>
    <source>
        <strain evidence="3">CGMCC 4.2126</strain>
    </source>
</reference>
<sequence length="144" mass="15331">MDVNELQASLQALMDQDKVRPQNPRHEPEPAGVLVATAPDPDPYEHYFVPVGPIPNQFDDHLLEDNEEAGDVKITNAANAAYRAKRTGYQGLIASVLVAVGGVLTSLTVGADIDWKLLGLSAGQAVLTAVISFLHNDKSAGTSE</sequence>
<gene>
    <name evidence="2" type="ORF">SAMN05216275_10564</name>
</gene>
<evidence type="ECO:0000256" key="1">
    <source>
        <dbReference type="SAM" id="Phobius"/>
    </source>
</evidence>
<evidence type="ECO:0000313" key="3">
    <source>
        <dbReference type="Proteomes" id="UP000199111"/>
    </source>
</evidence>
<evidence type="ECO:0000313" key="2">
    <source>
        <dbReference type="EMBL" id="SFI81509.1"/>
    </source>
</evidence>
<keyword evidence="3" id="KW-1185">Reference proteome</keyword>
<dbReference type="RefSeq" id="WP_093886548.1">
    <property type="nucleotide sequence ID" value="NZ_FOQY01000005.1"/>
</dbReference>
<dbReference type="EMBL" id="FOQY01000005">
    <property type="protein sequence ID" value="SFI81509.1"/>
    <property type="molecule type" value="Genomic_DNA"/>
</dbReference>
<protein>
    <submittedName>
        <fullName evidence="2">Uncharacterized protein</fullName>
    </submittedName>
</protein>
<dbReference type="GeneID" id="96297597"/>
<keyword evidence="1" id="KW-0472">Membrane</keyword>
<name>A0A1I3L9Y2_9ACTN</name>
<keyword evidence="1" id="KW-1133">Transmembrane helix</keyword>
<keyword evidence="1" id="KW-0812">Transmembrane</keyword>
<dbReference type="Proteomes" id="UP000199111">
    <property type="component" value="Unassembled WGS sequence"/>
</dbReference>
<accession>A0A1I3L9Y2</accession>
<feature type="transmembrane region" description="Helical" evidence="1">
    <location>
        <begin position="92"/>
        <end position="111"/>
    </location>
</feature>
<proteinExistence type="predicted"/>
<organism evidence="2 3">
    <name type="scientific">Streptosporangium canum</name>
    <dbReference type="NCBI Taxonomy" id="324952"/>
    <lineage>
        <taxon>Bacteria</taxon>
        <taxon>Bacillati</taxon>
        <taxon>Actinomycetota</taxon>
        <taxon>Actinomycetes</taxon>
        <taxon>Streptosporangiales</taxon>
        <taxon>Streptosporangiaceae</taxon>
        <taxon>Streptosporangium</taxon>
    </lineage>
</organism>
<dbReference type="AlphaFoldDB" id="A0A1I3L9Y2"/>